<evidence type="ECO:0000256" key="5">
    <source>
        <dbReference type="ARBA" id="ARBA00022989"/>
    </source>
</evidence>
<dbReference type="PROSITE" id="PS50095">
    <property type="entry name" value="PLAT"/>
    <property type="match status" value="1"/>
</dbReference>
<comment type="caution">
    <text evidence="13">The sequence shown here is derived from an EMBL/GenBank/DDBJ whole genome shotgun (WGS) entry which is preliminary data.</text>
</comment>
<evidence type="ECO:0000256" key="6">
    <source>
        <dbReference type="ARBA" id="ARBA00023136"/>
    </source>
</evidence>
<proteinExistence type="inferred from homology"/>
<dbReference type="Pfam" id="PF01477">
    <property type="entry name" value="PLAT"/>
    <property type="match status" value="1"/>
</dbReference>
<name>A0A8B6DG35_MYTGA</name>
<evidence type="ECO:0000313" key="13">
    <source>
        <dbReference type="EMBL" id="VDI18157.1"/>
    </source>
</evidence>
<protein>
    <recommendedName>
        <fullName evidence="12">PLAT domain-containing protein</fullName>
    </recommendedName>
</protein>
<dbReference type="PRINTS" id="PR01433">
    <property type="entry name" value="POLYCYSTIN2"/>
</dbReference>
<dbReference type="GO" id="GO:0050982">
    <property type="term" value="P:detection of mechanical stimulus"/>
    <property type="evidence" value="ECO:0007669"/>
    <property type="project" value="TreeGrafter"/>
</dbReference>
<gene>
    <name evidence="13" type="ORF">MGAL_10B083875</name>
</gene>
<dbReference type="GO" id="GO:0005262">
    <property type="term" value="F:calcium channel activity"/>
    <property type="evidence" value="ECO:0007669"/>
    <property type="project" value="TreeGrafter"/>
</dbReference>
<evidence type="ECO:0000256" key="11">
    <source>
        <dbReference type="SAM" id="Phobius"/>
    </source>
</evidence>
<dbReference type="SUPFAM" id="SSF49723">
    <property type="entry name" value="Lipase/lipooxygenase domain (PLAT/LH2 domain)"/>
    <property type="match status" value="1"/>
</dbReference>
<feature type="transmembrane region" description="Helical" evidence="11">
    <location>
        <begin position="1175"/>
        <end position="1194"/>
    </location>
</feature>
<dbReference type="InterPro" id="IPR046791">
    <property type="entry name" value="Polycystin_dom"/>
</dbReference>
<evidence type="ECO:0000256" key="1">
    <source>
        <dbReference type="ARBA" id="ARBA00004141"/>
    </source>
</evidence>
<evidence type="ECO:0000313" key="14">
    <source>
        <dbReference type="Proteomes" id="UP000596742"/>
    </source>
</evidence>
<keyword evidence="14" id="KW-1185">Reference proteome</keyword>
<reference evidence="13" key="1">
    <citation type="submission" date="2018-11" db="EMBL/GenBank/DDBJ databases">
        <authorList>
            <person name="Alioto T."/>
            <person name="Alioto T."/>
        </authorList>
    </citation>
    <scope>NUCLEOTIDE SEQUENCE</scope>
</reference>
<dbReference type="PANTHER" id="PTHR10877">
    <property type="entry name" value="POLYCYSTIN FAMILY MEMBER"/>
    <property type="match status" value="1"/>
</dbReference>
<feature type="region of interest" description="Disordered" evidence="10">
    <location>
        <begin position="1009"/>
        <end position="1028"/>
    </location>
</feature>
<dbReference type="InterPro" id="IPR003915">
    <property type="entry name" value="PKD_2"/>
</dbReference>
<dbReference type="OrthoDB" id="444119at2759"/>
<evidence type="ECO:0000259" key="12">
    <source>
        <dbReference type="PROSITE" id="PS50095"/>
    </source>
</evidence>
<feature type="transmembrane region" description="Helical" evidence="11">
    <location>
        <begin position="939"/>
        <end position="957"/>
    </location>
</feature>
<dbReference type="Pfam" id="PF08016">
    <property type="entry name" value="PKD_channel"/>
    <property type="match status" value="1"/>
</dbReference>
<comment type="subcellular location">
    <subcellularLocation>
        <location evidence="1">Membrane</location>
        <topology evidence="1">Multi-pass membrane protein</topology>
    </subcellularLocation>
</comment>
<evidence type="ECO:0000256" key="8">
    <source>
        <dbReference type="PIRSR" id="PIRSR603915-2"/>
    </source>
</evidence>
<feature type="disulfide bond" evidence="8">
    <location>
        <begin position="1289"/>
        <end position="1300"/>
    </location>
</feature>
<dbReference type="InterPro" id="IPR036392">
    <property type="entry name" value="PLAT/LH2_dom_sf"/>
</dbReference>
<evidence type="ECO:0000256" key="3">
    <source>
        <dbReference type="ARBA" id="ARBA00022692"/>
    </source>
</evidence>
<comment type="caution">
    <text evidence="9">Lacks conserved residue(s) required for the propagation of feature annotation.</text>
</comment>
<evidence type="ECO:0000256" key="10">
    <source>
        <dbReference type="SAM" id="MobiDB-lite"/>
    </source>
</evidence>
<evidence type="ECO:0000256" key="2">
    <source>
        <dbReference type="ARBA" id="ARBA00007200"/>
    </source>
</evidence>
<dbReference type="PANTHER" id="PTHR10877:SF150">
    <property type="entry name" value="REJ DOMAIN-CONTAINING PROTEIN"/>
    <property type="match status" value="1"/>
</dbReference>
<dbReference type="GO" id="GO:0005509">
    <property type="term" value="F:calcium ion binding"/>
    <property type="evidence" value="ECO:0007669"/>
    <property type="project" value="InterPro"/>
</dbReference>
<feature type="transmembrane region" description="Helical" evidence="11">
    <location>
        <begin position="1631"/>
        <end position="1652"/>
    </location>
</feature>
<feature type="transmembrane region" description="Helical" evidence="11">
    <location>
        <begin position="1569"/>
        <end position="1591"/>
    </location>
</feature>
<keyword evidence="4" id="KW-0732">Signal</keyword>
<feature type="transmembrane region" description="Helical" evidence="11">
    <location>
        <begin position="1081"/>
        <end position="1112"/>
    </location>
</feature>
<comment type="similarity">
    <text evidence="2">Belongs to the polycystin family.</text>
</comment>
<keyword evidence="6 11" id="KW-0472">Membrane</keyword>
<dbReference type="SMART" id="SM00308">
    <property type="entry name" value="LH2"/>
    <property type="match status" value="1"/>
</dbReference>
<feature type="transmembrane region" description="Helical" evidence="11">
    <location>
        <begin position="724"/>
        <end position="744"/>
    </location>
</feature>
<feature type="transmembrane region" description="Helical" evidence="11">
    <location>
        <begin position="1480"/>
        <end position="1502"/>
    </location>
</feature>
<dbReference type="Pfam" id="PF20519">
    <property type="entry name" value="Polycystin_dom"/>
    <property type="match status" value="1"/>
</dbReference>
<feature type="transmembrane region" description="Helical" evidence="11">
    <location>
        <begin position="977"/>
        <end position="998"/>
    </location>
</feature>
<dbReference type="InterPro" id="IPR001024">
    <property type="entry name" value="PLAT/LH2_dom"/>
</dbReference>
<feature type="domain" description="PLAT" evidence="12">
    <location>
        <begin position="768"/>
        <end position="893"/>
    </location>
</feature>
<feature type="transmembrane region" description="Helical" evidence="11">
    <location>
        <begin position="1049"/>
        <end position="1069"/>
    </location>
</feature>
<evidence type="ECO:0000256" key="9">
    <source>
        <dbReference type="PROSITE-ProRule" id="PRU00152"/>
    </source>
</evidence>
<dbReference type="Proteomes" id="UP000596742">
    <property type="component" value="Unassembled WGS sequence"/>
</dbReference>
<dbReference type="EMBL" id="UYJE01003299">
    <property type="protein sequence ID" value="VDI18157.1"/>
    <property type="molecule type" value="Genomic_DNA"/>
</dbReference>
<dbReference type="GO" id="GO:0016020">
    <property type="term" value="C:membrane"/>
    <property type="evidence" value="ECO:0007669"/>
    <property type="project" value="UniProtKB-SubCell"/>
</dbReference>
<feature type="transmembrane region" description="Helical" evidence="11">
    <location>
        <begin position="1437"/>
        <end position="1460"/>
    </location>
</feature>
<keyword evidence="5 11" id="KW-1133">Transmembrane helix</keyword>
<feature type="transmembrane region" description="Helical" evidence="11">
    <location>
        <begin position="1529"/>
        <end position="1549"/>
    </location>
</feature>
<accession>A0A8B6DG35</accession>
<sequence>MKANALTENTGYLIESFMELASGEISTSIWIVKTNILPYGGSCEAEDADWGEKKVTTDGWKDEGYRSYKDSNYDWKEQINFRIVELTSDGKEILLYYGTEEDNYIRLKPGKEKDDYNVTVKVQIYDIFVDYTECTVNVGPILPGYITDDEPSVAAYLYSSSDNIEYYRKIGNVKQVAMNTEVAGTPMKELTFKSNGTIFDTDPADWGSIGIETRDDGSNITKTFDELWEMYQHPDYGNVSLHNEIMQKLLNFSSILFEASDLVGGSSSVDLDQVAYSIGTIIDNKDFTINNTASIAFKGNMLLLDKLIKLADNDTYPKYEDYIITCQAILRVLNNALEAILPKTAADTPSQLDIYTIMSDISSRQEFAEPNDADLTPAERAFIASQIALKNELDAEIGNDVVKTEITVLLESISHLGKVLQMLNYRKQMPVSTKMGNIDCSQDKKLIGDLIKDGINQDNVKLSFTESKSRSLEEQNVQVTVYDHTPYSWDEESKFITSKTVSVSIGNDNTNNAVIPSKIILQNNLPAKKSIQIAIPIDKTEPTSQMLLYKMFWKTPSDNLIFSITKAVDHLSHTVYIQSKTPPTEDTYDLKKSIEPGDWVSTDEIQIVFDDGLYTQPFNVYIGVRVYLEAPESDLSTRKRRALTTTFVEYEMIGATAGCRVWDTVNEKWDKSSCKLSSSSTINETVCECSNPPGNSFATTFYVPPNTIDFGSVFNKFDLKNNSGVFATVISLILVYFLICVWAYRQDRADHHRWALSYLIDNGPYDEYLYILTVYTGLHRHAGTKSNVNFQIIDGDPATKKHVSTETRTLDDGKHEGFGVGSIRKFVMSATSKINDPSALRIWHDNSGQGNAASWYLNKITIEDLQTDERYLFMCNQWLSLDHDDGCIDCSIPLTDFSETSSFSSLFYERTRENTVDKHMWLSVAIRPEDSNFTRIERLACCLTLLFLTMISNAMFYGQDTGGSFAVGPIELSLSGIYISFISALIAAPPIFLVTYLYKNSKCRQMSRNRDAKARNEKSEPPQKPANEKRTDDLIVHGVNASLPFWCRYIAWFMVTAAVIVSGFFLILYSMEWGKTKSEQWLLSFFLSFFESMFVVDPLKIIVISVILSWIFKSHNESYIKYDREKVLLESKRHTATPVTYLLDIYKKNIVPQKSEVIAKMKEERQQRLTIQKKFIELVLYMIFLAVLYCVSFSNRDTRWYNINQHLQQQLVTPLNVSAGDGTVMFNQVKTASDFYAWADQTLIPFLFPRYQINGYQLTANERLFLQDQDNVRIGPMRLRQVRTVEESCKTQLWDNITTCYEKYSIHSEDDNSYCVGWESPPCVRGQSVYNMSFAAWKFVSSADIWGLPVNGLHSYYSGGGYIAEFVVNYNISRVILGDLYKYTWIDRQTRAIFTEFTLYNANDNVFTYVTFLSEFPETGGVITSFTIQPFRPYQHIGSLGLFVFICEIILVIGMVVFAIRKIVFLCQHWRKSYRDLWHILDILIMILFFICSIMYIVRWIMINAAMDEFEKNKNKFVNFSHIASWDEIFNVFLAFTICLTTFRVMRILSYNERINQMGNVLSNVSRDLCGCFVISFLVYTAFILSGHLFFGRYLETYKDLFVSSTTLINAIIGRNSINDLFFIEPVLGRVYYFLFVLFLLWILMTMLNATLNVGITSVRKKHIESQYGFTDILLSVFGETVGSVMASYKPKDVKEKDKQNKYLWNEDTSIDIESIRFSTDTSKQKLGENQDGWW</sequence>
<evidence type="ECO:0000256" key="7">
    <source>
        <dbReference type="ARBA" id="ARBA00023180"/>
    </source>
</evidence>
<organism evidence="13 14">
    <name type="scientific">Mytilus galloprovincialis</name>
    <name type="common">Mediterranean mussel</name>
    <dbReference type="NCBI Taxonomy" id="29158"/>
    <lineage>
        <taxon>Eukaryota</taxon>
        <taxon>Metazoa</taxon>
        <taxon>Spiralia</taxon>
        <taxon>Lophotrochozoa</taxon>
        <taxon>Mollusca</taxon>
        <taxon>Bivalvia</taxon>
        <taxon>Autobranchia</taxon>
        <taxon>Pteriomorphia</taxon>
        <taxon>Mytilida</taxon>
        <taxon>Mytiloidea</taxon>
        <taxon>Mytilidae</taxon>
        <taxon>Mytilinae</taxon>
        <taxon>Mytilus</taxon>
    </lineage>
</organism>
<evidence type="ECO:0000256" key="4">
    <source>
        <dbReference type="ARBA" id="ARBA00022729"/>
    </source>
</evidence>
<keyword evidence="7" id="KW-0325">Glycoprotein</keyword>
<dbReference type="InterPro" id="IPR013122">
    <property type="entry name" value="PKD1_2_channel"/>
</dbReference>
<keyword evidence="3 11" id="KW-0812">Transmembrane</keyword>
<dbReference type="InterPro" id="IPR051223">
    <property type="entry name" value="Polycystin"/>
</dbReference>
<dbReference type="Gene3D" id="2.60.60.20">
    <property type="entry name" value="PLAT/LH2 domain"/>
    <property type="match status" value="1"/>
</dbReference>